<dbReference type="Pfam" id="PF18596">
    <property type="entry name" value="Sld7_C"/>
    <property type="match status" value="1"/>
</dbReference>
<keyword evidence="9" id="KW-0131">Cell cycle</keyword>
<evidence type="ECO:0000313" key="13">
    <source>
        <dbReference type="Proteomes" id="UP000037122"/>
    </source>
</evidence>
<dbReference type="Proteomes" id="UP000037122">
    <property type="component" value="Unassembled WGS sequence"/>
</dbReference>
<dbReference type="VEuPathDB" id="FungiDB:CJJ09_004352"/>
<evidence type="ECO:0000256" key="7">
    <source>
        <dbReference type="ARBA" id="ARBA00023212"/>
    </source>
</evidence>
<keyword evidence="7" id="KW-0206">Cytoskeleton</keyword>
<dbReference type="AlphaFoldDB" id="A0A0L0P6Y9"/>
<evidence type="ECO:0000256" key="5">
    <source>
        <dbReference type="ARBA" id="ARBA00022490"/>
    </source>
</evidence>
<dbReference type="VEuPathDB" id="FungiDB:CJI96_0003794"/>
<keyword evidence="5" id="KW-0963">Cytoplasm</keyword>
<evidence type="ECO:0000256" key="4">
    <source>
        <dbReference type="ARBA" id="ARBA00017231"/>
    </source>
</evidence>
<accession>A0A0L0P6Y9</accession>
<organism evidence="12 13">
    <name type="scientific">Candidozyma auris</name>
    <name type="common">Yeast</name>
    <name type="synonym">Candida auris</name>
    <dbReference type="NCBI Taxonomy" id="498019"/>
    <lineage>
        <taxon>Eukaryota</taxon>
        <taxon>Fungi</taxon>
        <taxon>Dikarya</taxon>
        <taxon>Ascomycota</taxon>
        <taxon>Saccharomycotina</taxon>
        <taxon>Pichiomycetes</taxon>
        <taxon>Metschnikowiaceae</taxon>
        <taxon>Candidozyma</taxon>
    </lineage>
</organism>
<protein>
    <recommendedName>
        <fullName evidence="4">Mitochondrial morphogenesis protein SLD7</fullName>
    </recommendedName>
</protein>
<dbReference type="GO" id="GO:0005634">
    <property type="term" value="C:nucleus"/>
    <property type="evidence" value="ECO:0007669"/>
    <property type="project" value="UniProtKB-SubCell"/>
</dbReference>
<dbReference type="EMBL" id="LGST01000008">
    <property type="protein sequence ID" value="KNE01796.1"/>
    <property type="molecule type" value="Genomic_DNA"/>
</dbReference>
<dbReference type="VEuPathDB" id="FungiDB:CJJ07_005372"/>
<reference evidence="13" key="1">
    <citation type="journal article" date="2015" name="BMC Genomics">
        <title>Draft genome of a commonly misdiagnosed multidrug resistant pathogen Candida auris.</title>
        <authorList>
            <person name="Chatterjee S."/>
            <person name="Alampalli S.V."/>
            <person name="Nageshan R.K."/>
            <person name="Chettiar S.T."/>
            <person name="Joshi S."/>
            <person name="Tatu U.S."/>
        </authorList>
    </citation>
    <scope>NUCLEOTIDE SEQUENCE [LARGE SCALE GENOMIC DNA]</scope>
    <source>
        <strain evidence="13">6684</strain>
    </source>
</reference>
<evidence type="ECO:0000256" key="6">
    <source>
        <dbReference type="ARBA" id="ARBA00022705"/>
    </source>
</evidence>
<keyword evidence="8" id="KW-0539">Nucleus</keyword>
<comment type="subcellular location">
    <subcellularLocation>
        <location evidence="2">Cytoplasm</location>
        <location evidence="2">Cytoskeleton</location>
        <location evidence="2">Spindle pole</location>
    </subcellularLocation>
    <subcellularLocation>
        <location evidence="1">Nucleus</location>
    </subcellularLocation>
</comment>
<evidence type="ECO:0000256" key="9">
    <source>
        <dbReference type="ARBA" id="ARBA00023306"/>
    </source>
</evidence>
<dbReference type="VEuPathDB" id="FungiDB:QG37_01137"/>
<proteinExistence type="inferred from homology"/>
<evidence type="ECO:0000256" key="1">
    <source>
        <dbReference type="ARBA" id="ARBA00004123"/>
    </source>
</evidence>
<dbReference type="Pfam" id="PF18636">
    <property type="entry name" value="Sld7_N"/>
    <property type="match status" value="1"/>
</dbReference>
<keyword evidence="6" id="KW-0235">DNA replication</keyword>
<evidence type="ECO:0000259" key="11">
    <source>
        <dbReference type="Pfam" id="PF18636"/>
    </source>
</evidence>
<evidence type="ECO:0000313" key="12">
    <source>
        <dbReference type="EMBL" id="KNE01796.1"/>
    </source>
</evidence>
<comment type="caution">
    <text evidence="12">The sequence shown here is derived from an EMBL/GenBank/DDBJ whole genome shotgun (WGS) entry which is preliminary data.</text>
</comment>
<evidence type="ECO:0000256" key="8">
    <source>
        <dbReference type="ARBA" id="ARBA00023242"/>
    </source>
</evidence>
<evidence type="ECO:0000259" key="10">
    <source>
        <dbReference type="Pfam" id="PF18596"/>
    </source>
</evidence>
<feature type="domain" description="Sld7 C-terminal" evidence="10">
    <location>
        <begin position="181"/>
        <end position="261"/>
    </location>
</feature>
<evidence type="ECO:0000256" key="2">
    <source>
        <dbReference type="ARBA" id="ARBA00004647"/>
    </source>
</evidence>
<comment type="similarity">
    <text evidence="3">Belongs to the SLD7 family.</text>
</comment>
<dbReference type="InterPro" id="IPR041260">
    <property type="entry name" value="Sld7_C"/>
</dbReference>
<dbReference type="GO" id="GO:0006260">
    <property type="term" value="P:DNA replication"/>
    <property type="evidence" value="ECO:0007669"/>
    <property type="project" value="UniProtKB-KW"/>
</dbReference>
<dbReference type="VEuPathDB" id="FungiDB:B9J08_005004"/>
<dbReference type="GO" id="GO:0000922">
    <property type="term" value="C:spindle pole"/>
    <property type="evidence" value="ECO:0007669"/>
    <property type="project" value="UniProtKB-SubCell"/>
</dbReference>
<dbReference type="VEuPathDB" id="FungiDB:CJI97_005087"/>
<feature type="domain" description="Sld7 N-terminal" evidence="11">
    <location>
        <begin position="32"/>
        <end position="111"/>
    </location>
</feature>
<gene>
    <name evidence="12" type="ORF">QG37_01137</name>
</gene>
<sequence>MAFTTVTLRHEQKTVSNIDIEHESKLPPKIGNLEHVSLVDFEKIPWFLVSHGPFKVFSSDDDTSEFFKTNLAAVAVTEPHIGILSKSQDPQTYVVFFFQDMSIRCFCIDFSTLERLFTASSSFETGTVDNVFYSALRPRSDTSVFDRVLESKSSRRNQYVAPKTTPSDTTTQLSVTPLNGDQIVQAVNRMTLSGLRLRGLNPSSGLTLSKDRVVIKELYHMTRKLALFALRKFNYGFNGATGQEVRLSDVQDVVERLLQAYADVEPPA</sequence>
<dbReference type="InterPro" id="IPR041564">
    <property type="entry name" value="Sld7_N"/>
</dbReference>
<name>A0A0L0P6Y9_CANAR</name>
<evidence type="ECO:0000256" key="3">
    <source>
        <dbReference type="ARBA" id="ARBA00009044"/>
    </source>
</evidence>